<dbReference type="CDD" id="cd15857">
    <property type="entry name" value="SNARE_SEC9C"/>
    <property type="match status" value="1"/>
</dbReference>
<dbReference type="AlphaFoldDB" id="A0AAD9L7K7"/>
<organism evidence="5 6">
    <name type="scientific">Papiliotrema laurentii</name>
    <name type="common">Cryptococcus laurentii</name>
    <dbReference type="NCBI Taxonomy" id="5418"/>
    <lineage>
        <taxon>Eukaryota</taxon>
        <taxon>Fungi</taxon>
        <taxon>Dikarya</taxon>
        <taxon>Basidiomycota</taxon>
        <taxon>Agaricomycotina</taxon>
        <taxon>Tremellomycetes</taxon>
        <taxon>Tremellales</taxon>
        <taxon>Rhynchogastremaceae</taxon>
        <taxon>Papiliotrema</taxon>
    </lineage>
</organism>
<dbReference type="PROSITE" id="PS50192">
    <property type="entry name" value="T_SNARE"/>
    <property type="match status" value="1"/>
</dbReference>
<dbReference type="GO" id="GO:0005886">
    <property type="term" value="C:plasma membrane"/>
    <property type="evidence" value="ECO:0007669"/>
    <property type="project" value="TreeGrafter"/>
</dbReference>
<comment type="caution">
    <text evidence="5">The sequence shown here is derived from an EMBL/GenBank/DDBJ whole genome shotgun (WGS) entry which is preliminary data.</text>
</comment>
<feature type="compositionally biased region" description="Basic and acidic residues" evidence="3">
    <location>
        <begin position="94"/>
        <end position="106"/>
    </location>
</feature>
<feature type="compositionally biased region" description="Acidic residues" evidence="3">
    <location>
        <begin position="107"/>
        <end position="116"/>
    </location>
</feature>
<accession>A0AAD9L7K7</accession>
<dbReference type="SMART" id="SM00397">
    <property type="entry name" value="t_SNARE"/>
    <property type="match status" value="2"/>
</dbReference>
<evidence type="ECO:0000256" key="3">
    <source>
        <dbReference type="SAM" id="MobiDB-lite"/>
    </source>
</evidence>
<dbReference type="EMBL" id="JAODAN010000003">
    <property type="protein sequence ID" value="KAK1925449.1"/>
    <property type="molecule type" value="Genomic_DNA"/>
</dbReference>
<dbReference type="CDD" id="cd15886">
    <property type="entry name" value="SNARE_SEC9N"/>
    <property type="match status" value="1"/>
</dbReference>
<dbReference type="GO" id="GO:0019905">
    <property type="term" value="F:syntaxin binding"/>
    <property type="evidence" value="ECO:0007669"/>
    <property type="project" value="TreeGrafter"/>
</dbReference>
<dbReference type="Proteomes" id="UP001182556">
    <property type="component" value="Unassembled WGS sequence"/>
</dbReference>
<protein>
    <recommendedName>
        <fullName evidence="4">t-SNARE coiled-coil homology domain-containing protein</fullName>
    </recommendedName>
</protein>
<dbReference type="PANTHER" id="PTHR19305:SF9">
    <property type="entry name" value="SYNAPTOSOMAL-ASSOCIATED PROTEIN 29"/>
    <property type="match status" value="1"/>
</dbReference>
<dbReference type="GO" id="GO:0006887">
    <property type="term" value="P:exocytosis"/>
    <property type="evidence" value="ECO:0007669"/>
    <property type="project" value="TreeGrafter"/>
</dbReference>
<keyword evidence="2" id="KW-0175">Coiled coil</keyword>
<feature type="domain" description="T-SNARE coiled-coil homology" evidence="4">
    <location>
        <begin position="281"/>
        <end position="343"/>
    </location>
</feature>
<evidence type="ECO:0000256" key="1">
    <source>
        <dbReference type="ARBA" id="ARBA00009480"/>
    </source>
</evidence>
<evidence type="ECO:0000256" key="2">
    <source>
        <dbReference type="SAM" id="Coils"/>
    </source>
</evidence>
<keyword evidence="6" id="KW-1185">Reference proteome</keyword>
<dbReference type="Gene3D" id="1.20.5.110">
    <property type="match status" value="2"/>
</dbReference>
<dbReference type="InterPro" id="IPR000727">
    <property type="entry name" value="T_SNARE_dom"/>
</dbReference>
<dbReference type="GO" id="GO:0006906">
    <property type="term" value="P:vesicle fusion"/>
    <property type="evidence" value="ECO:0007669"/>
    <property type="project" value="TreeGrafter"/>
</dbReference>
<evidence type="ECO:0000259" key="4">
    <source>
        <dbReference type="PROSITE" id="PS50192"/>
    </source>
</evidence>
<comment type="similarity">
    <text evidence="1">Belongs to the SNAP-25 family.</text>
</comment>
<feature type="coiled-coil region" evidence="2">
    <location>
        <begin position="143"/>
        <end position="191"/>
    </location>
</feature>
<reference evidence="5" key="1">
    <citation type="submission" date="2023-02" db="EMBL/GenBank/DDBJ databases">
        <title>Identification and recombinant expression of a fungal hydrolase from Papiliotrema laurentii that hydrolyzes apple cutin and clears colloidal polyester polyurethane.</title>
        <authorList>
            <consortium name="DOE Joint Genome Institute"/>
            <person name="Roman V.A."/>
            <person name="Bojanowski C."/>
            <person name="Crable B.R."/>
            <person name="Wagner D.N."/>
            <person name="Hung C.S."/>
            <person name="Nadeau L.J."/>
            <person name="Schratz L."/>
            <person name="Haridas S."/>
            <person name="Pangilinan J."/>
            <person name="Lipzen A."/>
            <person name="Na H."/>
            <person name="Yan M."/>
            <person name="Ng V."/>
            <person name="Grigoriev I.V."/>
            <person name="Spatafora J.W."/>
            <person name="Barlow D."/>
            <person name="Biffinger J."/>
            <person name="Kelley-Loughnane N."/>
            <person name="Varaljay V.A."/>
            <person name="Crookes-Goodson W.J."/>
        </authorList>
    </citation>
    <scope>NUCLEOTIDE SEQUENCE</scope>
    <source>
        <strain evidence="5">5307AH</strain>
    </source>
</reference>
<proteinExistence type="inferred from homology"/>
<gene>
    <name evidence="5" type="ORF">DB88DRAFT_483960</name>
</gene>
<dbReference type="PANTHER" id="PTHR19305">
    <property type="entry name" value="SYNAPTOSOMAL ASSOCIATED PROTEIN"/>
    <property type="match status" value="1"/>
</dbReference>
<dbReference type="GO" id="GO:0005484">
    <property type="term" value="F:SNAP receptor activity"/>
    <property type="evidence" value="ECO:0007669"/>
    <property type="project" value="TreeGrafter"/>
</dbReference>
<feature type="compositionally biased region" description="Basic and acidic residues" evidence="3">
    <location>
        <begin position="228"/>
        <end position="238"/>
    </location>
</feature>
<evidence type="ECO:0000313" key="5">
    <source>
        <dbReference type="EMBL" id="KAK1925449.1"/>
    </source>
</evidence>
<feature type="region of interest" description="Disordered" evidence="3">
    <location>
        <begin position="228"/>
        <end position="269"/>
    </location>
</feature>
<name>A0AAD9L7K7_PAPLA</name>
<evidence type="ECO:0000313" key="6">
    <source>
        <dbReference type="Proteomes" id="UP001182556"/>
    </source>
</evidence>
<feature type="region of interest" description="Disordered" evidence="3">
    <location>
        <begin position="1"/>
        <end position="116"/>
    </location>
</feature>
<sequence>MSFFRRKKDAPLIPPVTAPEPKADPYTQTASSNRYGGGYGGGDPYARTSTPNNDPYAKTASPAPGGANPYAKDAPNPADAARNELFAGFTAPEKPAREREYGYEGREMEEDFDEDEEIEGIKQEMRGIKQESLASTRNALRLAREAEENARGTIAKLADQSERIANSERYLDMAKANNQRAEDKASELKQLNKSIFRPVIVWNKDAKRQAQEEKINERHAMERVDRAKAINDVTDTRRRLGNATNPSPYESASDRQPLPGQQKAKKDARARYQFEATASDDELEEELDQNLDETYEVTKRLKNLATAMGDEVSGQNSRLTRVTDKTEDLEFAVMKNTERLRRIR</sequence>
<dbReference type="GO" id="GO:0031201">
    <property type="term" value="C:SNARE complex"/>
    <property type="evidence" value="ECO:0007669"/>
    <property type="project" value="TreeGrafter"/>
</dbReference>
<dbReference type="SUPFAM" id="SSF58038">
    <property type="entry name" value="SNARE fusion complex"/>
    <property type="match status" value="2"/>
</dbReference>